<dbReference type="InterPro" id="IPR038501">
    <property type="entry name" value="Spore_GerAC_C_sf"/>
</dbReference>
<keyword evidence="4" id="KW-0732">Signal</keyword>
<dbReference type="AlphaFoldDB" id="A0A7T5EIT8"/>
<comment type="similarity">
    <text evidence="2">Belongs to the GerABKC lipoprotein family.</text>
</comment>
<evidence type="ECO:0000259" key="8">
    <source>
        <dbReference type="Pfam" id="PF05504"/>
    </source>
</evidence>
<evidence type="ECO:0000313" key="12">
    <source>
        <dbReference type="Proteomes" id="UP000595847"/>
    </source>
</evidence>
<proteinExistence type="inferred from homology"/>
<dbReference type="InterPro" id="IPR008844">
    <property type="entry name" value="Spore_GerAC-like"/>
</dbReference>
<keyword evidence="7" id="KW-0449">Lipoprotein</keyword>
<dbReference type="RefSeq" id="WP_198827055.1">
    <property type="nucleotide sequence ID" value="NZ_CP066308.1"/>
</dbReference>
<dbReference type="PANTHER" id="PTHR35789:SF1">
    <property type="entry name" value="SPORE GERMINATION PROTEIN B3"/>
    <property type="match status" value="1"/>
</dbReference>
<dbReference type="NCBIfam" id="TIGR02887">
    <property type="entry name" value="spore_ger_x_C"/>
    <property type="match status" value="1"/>
</dbReference>
<evidence type="ECO:0000256" key="3">
    <source>
        <dbReference type="ARBA" id="ARBA00022544"/>
    </source>
</evidence>
<dbReference type="InterPro" id="IPR046953">
    <property type="entry name" value="Spore_GerAC-like_C"/>
</dbReference>
<name>A0A7T5EIT8_9BACL</name>
<dbReference type="Pfam" id="PF05504">
    <property type="entry name" value="Spore_GerAC"/>
    <property type="match status" value="1"/>
</dbReference>
<dbReference type="Proteomes" id="UP000595847">
    <property type="component" value="Chromosome"/>
</dbReference>
<dbReference type="PANTHER" id="PTHR35789">
    <property type="entry name" value="SPORE GERMINATION PROTEIN B3"/>
    <property type="match status" value="1"/>
</dbReference>
<dbReference type="KEGG" id="bcop:JD108_16220"/>
<organism evidence="10 12">
    <name type="scientific">Brevibacillus composti</name>
    <dbReference type="NCBI Taxonomy" id="2796470"/>
    <lineage>
        <taxon>Bacteria</taxon>
        <taxon>Bacillati</taxon>
        <taxon>Bacillota</taxon>
        <taxon>Bacilli</taxon>
        <taxon>Bacillales</taxon>
        <taxon>Paenibacillaceae</taxon>
        <taxon>Brevibacillus</taxon>
    </lineage>
</organism>
<evidence type="ECO:0000313" key="13">
    <source>
        <dbReference type="Proteomes" id="UP000677234"/>
    </source>
</evidence>
<dbReference type="EMBL" id="CP066308">
    <property type="protein sequence ID" value="QQE73431.1"/>
    <property type="molecule type" value="Genomic_DNA"/>
</dbReference>
<dbReference type="GO" id="GO:0009847">
    <property type="term" value="P:spore germination"/>
    <property type="evidence" value="ECO:0007669"/>
    <property type="project" value="InterPro"/>
</dbReference>
<evidence type="ECO:0000313" key="10">
    <source>
        <dbReference type="EMBL" id="QQE73431.1"/>
    </source>
</evidence>
<evidence type="ECO:0000256" key="5">
    <source>
        <dbReference type="ARBA" id="ARBA00023136"/>
    </source>
</evidence>
<evidence type="ECO:0000256" key="6">
    <source>
        <dbReference type="ARBA" id="ARBA00023139"/>
    </source>
</evidence>
<keyword evidence="3" id="KW-0309">Germination</keyword>
<reference evidence="10 12" key="1">
    <citation type="submission" date="2020-12" db="EMBL/GenBank/DDBJ databases">
        <title>strain FJAT-54423T represents a novel species of the genus Brevibacillus.</title>
        <authorList>
            <person name="Tang R."/>
        </authorList>
    </citation>
    <scope>NUCLEOTIDE SEQUENCE [LARGE SCALE GENOMIC DNA]</scope>
    <source>
        <strain evidence="10 12">FJAT-54423</strain>
    </source>
</reference>
<evidence type="ECO:0000256" key="1">
    <source>
        <dbReference type="ARBA" id="ARBA00004635"/>
    </source>
</evidence>
<gene>
    <name evidence="10" type="ORF">JD108_16220</name>
    <name evidence="11" type="ORF">KDJ56_16165</name>
</gene>
<feature type="domain" description="Spore germination protein N-terminal" evidence="9">
    <location>
        <begin position="23"/>
        <end position="201"/>
    </location>
</feature>
<accession>A0A7T5EIT8</accession>
<dbReference type="InterPro" id="IPR057336">
    <property type="entry name" value="GerAC_N"/>
</dbReference>
<reference evidence="11" key="2">
    <citation type="submission" date="2021-04" db="EMBL/GenBank/DDBJ databases">
        <title>Brevibacillus composti FJAT-54423, complete genome.</title>
        <authorList>
            <person name="Tang R."/>
        </authorList>
    </citation>
    <scope>NUCLEOTIDE SEQUENCE</scope>
    <source>
        <strain evidence="11">FJAT-54424</strain>
    </source>
</reference>
<dbReference type="GO" id="GO:0016020">
    <property type="term" value="C:membrane"/>
    <property type="evidence" value="ECO:0007669"/>
    <property type="project" value="UniProtKB-SubCell"/>
</dbReference>
<dbReference type="Gene3D" id="6.20.190.10">
    <property type="entry name" value="Nutrient germinant receptor protein C, domain 1"/>
    <property type="match status" value="1"/>
</dbReference>
<feature type="domain" description="Spore germination GerAC-like C-terminal" evidence="8">
    <location>
        <begin position="211"/>
        <end position="382"/>
    </location>
</feature>
<evidence type="ECO:0000259" key="9">
    <source>
        <dbReference type="Pfam" id="PF25198"/>
    </source>
</evidence>
<dbReference type="Gene3D" id="3.30.300.210">
    <property type="entry name" value="Nutrient germinant receptor protein C, domain 3"/>
    <property type="match status" value="1"/>
</dbReference>
<evidence type="ECO:0000313" key="11">
    <source>
        <dbReference type="EMBL" id="QUO40513.1"/>
    </source>
</evidence>
<keyword evidence="5" id="KW-0472">Membrane</keyword>
<sequence>MGKLWTRVCCLLLCLVLLPGCWDRRELEERISVVAIAIDFAEGREDLYKLTVQIPIPLKIAGSSGQGGGSNADAVRVLSVTGKTIADAANNIQERLNQRLFLGHTRVLAISEQVARRGTGEIIDAFRRDPQIRRLLWPIVVKGEAASLLDIKPKLVQIPVVYIMDLIENGTKMGIIPNQTLGDYFIQTTNEAMQPMLNYFEVAGDEPAWRGVAVFHGYKMVGTLKDVYTWSLLQLRDNMKGGDVTIKLPDTDNGYVTFRPHFVDTKLTLRGSHMLKKRGRHEHGAIYTCEVQGDIIEMTAKPDLPAEKQIPMLQGVIQKEMEKRAQKLIDQLQGEYNSDVLKLGLALRGRHFHDYWGKHEWLKDFKDFPIEVKYVIKLRRLGMEMH</sequence>
<evidence type="ECO:0000256" key="7">
    <source>
        <dbReference type="ARBA" id="ARBA00023288"/>
    </source>
</evidence>
<dbReference type="Pfam" id="PF25198">
    <property type="entry name" value="Spore_GerAC_N"/>
    <property type="match status" value="1"/>
</dbReference>
<evidence type="ECO:0000256" key="2">
    <source>
        <dbReference type="ARBA" id="ARBA00007886"/>
    </source>
</evidence>
<evidence type="ECO:0000256" key="4">
    <source>
        <dbReference type="ARBA" id="ARBA00022729"/>
    </source>
</evidence>
<protein>
    <submittedName>
        <fullName evidence="10">Ger(X)C family spore germination protein</fullName>
    </submittedName>
</protein>
<dbReference type="Proteomes" id="UP000677234">
    <property type="component" value="Chromosome"/>
</dbReference>
<comment type="subcellular location">
    <subcellularLocation>
        <location evidence="1">Membrane</location>
        <topology evidence="1">Lipid-anchor</topology>
    </subcellularLocation>
</comment>
<keyword evidence="13" id="KW-1185">Reference proteome</keyword>
<keyword evidence="6" id="KW-0564">Palmitate</keyword>
<dbReference type="EMBL" id="CP073708">
    <property type="protein sequence ID" value="QUO40513.1"/>
    <property type="molecule type" value="Genomic_DNA"/>
</dbReference>